<dbReference type="RefSeq" id="WP_145859671.1">
    <property type="nucleotide sequence ID" value="NZ_RPFW01000007.1"/>
</dbReference>
<dbReference type="OrthoDB" id="3667097at2"/>
<proteinExistence type="predicted"/>
<dbReference type="AlphaFoldDB" id="A0A6P2BRG0"/>
<accession>A0A6P2BRG0</accession>
<dbReference type="Proteomes" id="UP000460272">
    <property type="component" value="Unassembled WGS sequence"/>
</dbReference>
<dbReference type="Pfam" id="PF23822">
    <property type="entry name" value="DUF7192"/>
    <property type="match status" value="1"/>
</dbReference>
<comment type="caution">
    <text evidence="2">The sequence shown here is derived from an EMBL/GenBank/DDBJ whole genome shotgun (WGS) entry which is preliminary data.</text>
</comment>
<gene>
    <name evidence="2" type="ORF">EAS64_33805</name>
</gene>
<evidence type="ECO:0000259" key="1">
    <source>
        <dbReference type="Pfam" id="PF23822"/>
    </source>
</evidence>
<dbReference type="EMBL" id="RPFW01000007">
    <property type="protein sequence ID" value="TVZ01257.1"/>
    <property type="molecule type" value="Genomic_DNA"/>
</dbReference>
<evidence type="ECO:0000313" key="2">
    <source>
        <dbReference type="EMBL" id="TVZ01257.1"/>
    </source>
</evidence>
<dbReference type="InterPro" id="IPR055616">
    <property type="entry name" value="DUF7192"/>
</dbReference>
<sequence length="273" mass="29706">MSTDVIEGAKLTRTYDSMAQFADEVGTGRRFHLHGSDSWTGNFSYDDALNAARFGWADQLSATMELASSAVEIARKRHLVDSYEPAWDVAGGAVDIGRFVTGEPECMISFPLAKRSNIGSVITLAANVVVSGAISSESIMKRGRLIVALALLLGQLGHSTELWVSMRTGDYQPEAEIAVKVKGVDDVIDPAVIMFAFAHPAMSRHLAFQSFWTLPGRWGTERNRSGMIGKPLMPSANLYPEEAILLPGVFSATDLDTESFLREHLRTLGLLAD</sequence>
<evidence type="ECO:0000313" key="3">
    <source>
        <dbReference type="Proteomes" id="UP000460272"/>
    </source>
</evidence>
<reference evidence="2 3" key="1">
    <citation type="submission" date="2018-11" db="EMBL/GenBank/DDBJ databases">
        <title>Trebonia kvetii gen.nov., sp.nov., a novel acidophilic actinobacterium, and proposal of the new actinobacterial family Treboniaceae fam. nov.</title>
        <authorList>
            <person name="Rapoport D."/>
            <person name="Sagova-Mareckova M."/>
            <person name="Sedlacek I."/>
            <person name="Provaznik J."/>
            <person name="Kralova S."/>
            <person name="Pavlinic D."/>
            <person name="Benes V."/>
            <person name="Kopecky J."/>
        </authorList>
    </citation>
    <scope>NUCLEOTIDE SEQUENCE [LARGE SCALE GENOMIC DNA]</scope>
    <source>
        <strain evidence="2 3">15Tr583</strain>
    </source>
</reference>
<name>A0A6P2BRG0_9ACTN</name>
<feature type="domain" description="DUF7192" evidence="1">
    <location>
        <begin position="11"/>
        <end position="271"/>
    </location>
</feature>
<organism evidence="2 3">
    <name type="scientific">Trebonia kvetii</name>
    <dbReference type="NCBI Taxonomy" id="2480626"/>
    <lineage>
        <taxon>Bacteria</taxon>
        <taxon>Bacillati</taxon>
        <taxon>Actinomycetota</taxon>
        <taxon>Actinomycetes</taxon>
        <taxon>Streptosporangiales</taxon>
        <taxon>Treboniaceae</taxon>
        <taxon>Trebonia</taxon>
    </lineage>
</organism>
<keyword evidence="3" id="KW-1185">Reference proteome</keyword>
<protein>
    <recommendedName>
        <fullName evidence="1">DUF7192 domain-containing protein</fullName>
    </recommendedName>
</protein>